<dbReference type="HOGENOM" id="CLU_300991_0_0_1"/>
<evidence type="ECO:0000256" key="1">
    <source>
        <dbReference type="ARBA" id="ARBA00004123"/>
    </source>
</evidence>
<proteinExistence type="inferred from homology"/>
<dbReference type="Pfam" id="PF08743">
    <property type="entry name" value="Nse4_C"/>
    <property type="match status" value="1"/>
</dbReference>
<feature type="domain" description="Non-structural maintenance of chromosome element 4 C-terminal" evidence="8">
    <location>
        <begin position="218"/>
        <end position="304"/>
    </location>
</feature>
<dbReference type="GO" id="GO:0030915">
    <property type="term" value="C:Smc5-Smc6 complex"/>
    <property type="evidence" value="ECO:0000318"/>
    <property type="project" value="GO_Central"/>
</dbReference>
<evidence type="ECO:0000256" key="3">
    <source>
        <dbReference type="ARBA" id="ARBA00022763"/>
    </source>
</evidence>
<name>D8RDA9_SELML</name>
<keyword evidence="10" id="KW-1185">Reference proteome</keyword>
<comment type="subcellular location">
    <subcellularLocation>
        <location evidence="1">Nucleus</location>
    </subcellularLocation>
</comment>
<dbReference type="AlphaFoldDB" id="D8RDA9"/>
<dbReference type="InParanoid" id="D8RDA9"/>
<evidence type="ECO:0000259" key="8">
    <source>
        <dbReference type="Pfam" id="PF08743"/>
    </source>
</evidence>
<feature type="region of interest" description="Disordered" evidence="7">
    <location>
        <begin position="1"/>
        <end position="44"/>
    </location>
</feature>
<keyword evidence="3" id="KW-0227">DNA damage</keyword>
<protein>
    <recommendedName>
        <fullName evidence="8">Non-structural maintenance of chromosome element 4 C-terminal domain-containing protein</fullName>
    </recommendedName>
</protein>
<evidence type="ECO:0000313" key="9">
    <source>
        <dbReference type="EMBL" id="EFJ30280.1"/>
    </source>
</evidence>
<evidence type="ECO:0000256" key="6">
    <source>
        <dbReference type="ARBA" id="ARBA00023242"/>
    </source>
</evidence>
<evidence type="ECO:0000256" key="7">
    <source>
        <dbReference type="SAM" id="MobiDB-lite"/>
    </source>
</evidence>
<keyword evidence="5" id="KW-0234">DNA repair</keyword>
<accession>D8RDA9</accession>
<dbReference type="EMBL" id="GL377576">
    <property type="protein sequence ID" value="EFJ30280.1"/>
    <property type="molecule type" value="Genomic_DNA"/>
</dbReference>
<reference evidence="9 10" key="1">
    <citation type="journal article" date="2011" name="Science">
        <title>The Selaginella genome identifies genetic changes associated with the evolution of vascular plants.</title>
        <authorList>
            <person name="Banks J.A."/>
            <person name="Nishiyama T."/>
            <person name="Hasebe M."/>
            <person name="Bowman J.L."/>
            <person name="Gribskov M."/>
            <person name="dePamphilis C."/>
            <person name="Albert V.A."/>
            <person name="Aono N."/>
            <person name="Aoyama T."/>
            <person name="Ambrose B.A."/>
            <person name="Ashton N.W."/>
            <person name="Axtell M.J."/>
            <person name="Barker E."/>
            <person name="Barker M.S."/>
            <person name="Bennetzen J.L."/>
            <person name="Bonawitz N.D."/>
            <person name="Chapple C."/>
            <person name="Cheng C."/>
            <person name="Correa L.G."/>
            <person name="Dacre M."/>
            <person name="DeBarry J."/>
            <person name="Dreyer I."/>
            <person name="Elias M."/>
            <person name="Engstrom E.M."/>
            <person name="Estelle M."/>
            <person name="Feng L."/>
            <person name="Finet C."/>
            <person name="Floyd S.K."/>
            <person name="Frommer W.B."/>
            <person name="Fujita T."/>
            <person name="Gramzow L."/>
            <person name="Gutensohn M."/>
            <person name="Harholt J."/>
            <person name="Hattori M."/>
            <person name="Heyl A."/>
            <person name="Hirai T."/>
            <person name="Hiwatashi Y."/>
            <person name="Ishikawa M."/>
            <person name="Iwata M."/>
            <person name="Karol K.G."/>
            <person name="Koehler B."/>
            <person name="Kolukisaoglu U."/>
            <person name="Kubo M."/>
            <person name="Kurata T."/>
            <person name="Lalonde S."/>
            <person name="Li K."/>
            <person name="Li Y."/>
            <person name="Litt A."/>
            <person name="Lyons E."/>
            <person name="Manning G."/>
            <person name="Maruyama T."/>
            <person name="Michael T.P."/>
            <person name="Mikami K."/>
            <person name="Miyazaki S."/>
            <person name="Morinaga S."/>
            <person name="Murata T."/>
            <person name="Mueller-Roeber B."/>
            <person name="Nelson D.R."/>
            <person name="Obara M."/>
            <person name="Oguri Y."/>
            <person name="Olmstead R.G."/>
            <person name="Onodera N."/>
            <person name="Petersen B.L."/>
            <person name="Pils B."/>
            <person name="Prigge M."/>
            <person name="Rensing S.A."/>
            <person name="Riano-Pachon D.M."/>
            <person name="Roberts A.W."/>
            <person name="Sato Y."/>
            <person name="Scheller H.V."/>
            <person name="Schulz B."/>
            <person name="Schulz C."/>
            <person name="Shakirov E.V."/>
            <person name="Shibagaki N."/>
            <person name="Shinohara N."/>
            <person name="Shippen D.E."/>
            <person name="Soerensen I."/>
            <person name="Sotooka R."/>
            <person name="Sugimoto N."/>
            <person name="Sugita M."/>
            <person name="Sumikawa N."/>
            <person name="Tanurdzic M."/>
            <person name="Theissen G."/>
            <person name="Ulvskov P."/>
            <person name="Wakazuki S."/>
            <person name="Weng J.K."/>
            <person name="Willats W.W."/>
            <person name="Wipf D."/>
            <person name="Wolf P.G."/>
            <person name="Yang L."/>
            <person name="Zimmer A.D."/>
            <person name="Zhu Q."/>
            <person name="Mitros T."/>
            <person name="Hellsten U."/>
            <person name="Loque D."/>
            <person name="Otillar R."/>
            <person name="Salamov A."/>
            <person name="Schmutz J."/>
            <person name="Shapiro H."/>
            <person name="Lindquist E."/>
            <person name="Lucas S."/>
            <person name="Rokhsar D."/>
            <person name="Grigoriev I.V."/>
        </authorList>
    </citation>
    <scope>NUCLEOTIDE SEQUENCE [LARGE SCALE GENOMIC DNA]</scope>
</reference>
<dbReference type="GO" id="GO:0006310">
    <property type="term" value="P:DNA recombination"/>
    <property type="evidence" value="ECO:0007669"/>
    <property type="project" value="UniProtKB-KW"/>
</dbReference>
<dbReference type="eggNOG" id="KOG2866">
    <property type="taxonomic scope" value="Eukaryota"/>
</dbReference>
<sequence>MARGESSRMGSSRRRSSAGDFGTPAPTQASQEGGSGPQMSASELRSIRSCYRDLKSEISGEKDDIVRDSQKFNVLIGRVDSLYNKVERPREQIADLEAIRDLSACVVQYAKGMQQNGGPTSADFCSVAIHKCKDGGGIDWMKLGYEASEFICDAPGLSTMVGPMDIVPKQRKRPAPRTREKPGPSTRPQEVEAVENMSTETDKNIETMFRILRTHKRVRFEALVLKRKSFAQTIENIFALSFLVKDGRVEISCDNGVIHIVPKNAPSKDDRASGNVVNTQFVLRLDYQDWVTMHQSLDENQELMPDRVESAAAATVTPIRKTSRNRARETVPGSQSQADEQEEEEGSQRRPRKSRRLRLERFIQEVLAMDDGECLVWYANVSPSLGVYPSPEATISHPTAAAFRARDGMLLRDVLGRIMGHRPSVMVCTLERKGWMEIQDTRADARILERGRHVYLMIMHREDDVAQRRFARDLAAAKLENGILELRGAPSPVWIHPNYLLLEELIERELEQDRWRCFHVVGTPGIGKSYFALYWLYKLAQRKTRVIHRLDRDGGDGDDDRDKWFLYDFSLEDPLVWTGPCYYVPQGWDGETAWLIVDGPSRNVGHIGPTLQCANPNRAGYHNFAKDFGKICHLEAWSLRELLACNRALELGFSDEELAARFGIAGGLPSLVLCKNESTDGLRRRVMDAAASAVGDPDWEMAPVSAEDGIHVHYKLPRWSFGRLKLPCENFQLVLGSVFIQSLAFEKLRRRRRVESYLGHFFNCRGTLFDGLASQIFEKFALKVLSRGGAFQCKSLETIEECLFFPWTYHLKLPDSIFVFTVSSKRPVHHIAVAQAIEEFDRWHGERGLPAPRCYKLVFVIPDLGDELIFQDRQKYVEEDFTTCSTPLDRDVKQKYAPFWHLRKTKITFDFLSENGDSATFNEIMEAYSNRWHGDVVELFFCGNLGDQNPNISKNQYNILENPNIRAWVMPGVPGGRTLLSNACICKAAPRLFP</sequence>
<gene>
    <name evidence="9" type="ORF">SELMODRAFT_410044</name>
</gene>
<feature type="region of interest" description="Disordered" evidence="7">
    <location>
        <begin position="308"/>
        <end position="354"/>
    </location>
</feature>
<dbReference type="PANTHER" id="PTHR16140">
    <property type="entry name" value="NON-STRUCTURAL MAINTENANCE OF CHROMOSOMES ELEMENT 4"/>
    <property type="match status" value="1"/>
</dbReference>
<evidence type="ECO:0000256" key="2">
    <source>
        <dbReference type="ARBA" id="ARBA00008997"/>
    </source>
</evidence>
<organism evidence="10">
    <name type="scientific">Selaginella moellendorffii</name>
    <name type="common">Spikemoss</name>
    <dbReference type="NCBI Taxonomy" id="88036"/>
    <lineage>
        <taxon>Eukaryota</taxon>
        <taxon>Viridiplantae</taxon>
        <taxon>Streptophyta</taxon>
        <taxon>Embryophyta</taxon>
        <taxon>Tracheophyta</taxon>
        <taxon>Lycopodiopsida</taxon>
        <taxon>Selaginellales</taxon>
        <taxon>Selaginellaceae</taxon>
        <taxon>Selaginella</taxon>
    </lineage>
</organism>
<feature type="region of interest" description="Disordered" evidence="7">
    <location>
        <begin position="166"/>
        <end position="195"/>
    </location>
</feature>
<dbReference type="GO" id="GO:0006281">
    <property type="term" value="P:DNA repair"/>
    <property type="evidence" value="ECO:0000318"/>
    <property type="project" value="GO_Central"/>
</dbReference>
<dbReference type="STRING" id="88036.D8RDA9"/>
<evidence type="ECO:0000313" key="10">
    <source>
        <dbReference type="Proteomes" id="UP000001514"/>
    </source>
</evidence>
<feature type="compositionally biased region" description="Polar residues" evidence="7">
    <location>
        <begin position="25"/>
        <end position="43"/>
    </location>
</feature>
<dbReference type="Gramene" id="EFJ30280">
    <property type="protein sequence ID" value="EFJ30280"/>
    <property type="gene ID" value="SELMODRAFT_410044"/>
</dbReference>
<dbReference type="Proteomes" id="UP000001514">
    <property type="component" value="Unassembled WGS sequence"/>
</dbReference>
<evidence type="ECO:0000256" key="4">
    <source>
        <dbReference type="ARBA" id="ARBA00023172"/>
    </source>
</evidence>
<keyword evidence="6" id="KW-0539">Nucleus</keyword>
<comment type="similarity">
    <text evidence="2">Belongs to the NSE4 family.</text>
</comment>
<feature type="compositionally biased region" description="Low complexity" evidence="7">
    <location>
        <begin position="1"/>
        <end position="10"/>
    </location>
</feature>
<evidence type="ECO:0000256" key="5">
    <source>
        <dbReference type="ARBA" id="ARBA00023204"/>
    </source>
</evidence>
<dbReference type="PANTHER" id="PTHR16140:SF0">
    <property type="entry name" value="NON-STRUCTURAL MAINTENANCE OF CHROMOSOMES ELEMENT 4"/>
    <property type="match status" value="1"/>
</dbReference>
<keyword evidence="4" id="KW-0233">DNA recombination</keyword>
<dbReference type="InterPro" id="IPR027786">
    <property type="entry name" value="Nse4/EID"/>
</dbReference>
<dbReference type="InterPro" id="IPR014854">
    <property type="entry name" value="Nse4_C"/>
</dbReference>
<dbReference type="GO" id="GO:0005634">
    <property type="term" value="C:nucleus"/>
    <property type="evidence" value="ECO:0000318"/>
    <property type="project" value="GO_Central"/>
</dbReference>
<dbReference type="KEGG" id="smo:SELMODRAFT_410044"/>